<dbReference type="Proteomes" id="UP000008237">
    <property type="component" value="Unassembled WGS sequence"/>
</dbReference>
<dbReference type="STRING" id="610380.E2BCB6"/>
<organism evidence="6">
    <name type="scientific">Harpegnathos saltator</name>
    <name type="common">Jerdon's jumping ant</name>
    <dbReference type="NCBI Taxonomy" id="610380"/>
    <lineage>
        <taxon>Eukaryota</taxon>
        <taxon>Metazoa</taxon>
        <taxon>Ecdysozoa</taxon>
        <taxon>Arthropoda</taxon>
        <taxon>Hexapoda</taxon>
        <taxon>Insecta</taxon>
        <taxon>Pterygota</taxon>
        <taxon>Neoptera</taxon>
        <taxon>Endopterygota</taxon>
        <taxon>Hymenoptera</taxon>
        <taxon>Apocrita</taxon>
        <taxon>Aculeata</taxon>
        <taxon>Formicoidea</taxon>
        <taxon>Formicidae</taxon>
        <taxon>Ponerinae</taxon>
        <taxon>Ponerini</taxon>
        <taxon>Harpegnathos</taxon>
    </lineage>
</organism>
<dbReference type="PANTHER" id="PTHR12940">
    <property type="entry name" value="ES-2 PROTEIN - RELATED"/>
    <property type="match status" value="1"/>
</dbReference>
<evidence type="ECO:0000256" key="2">
    <source>
        <dbReference type="ARBA" id="ARBA00009072"/>
    </source>
</evidence>
<feature type="compositionally biased region" description="Basic and acidic residues" evidence="4">
    <location>
        <begin position="188"/>
        <end position="203"/>
    </location>
</feature>
<evidence type="ECO:0000313" key="5">
    <source>
        <dbReference type="EMBL" id="EFN86652.1"/>
    </source>
</evidence>
<feature type="compositionally biased region" description="Low complexity" evidence="4">
    <location>
        <begin position="469"/>
        <end position="490"/>
    </location>
</feature>
<dbReference type="Pfam" id="PF09751">
    <property type="entry name" value="Es2"/>
    <property type="match status" value="1"/>
</dbReference>
<evidence type="ECO:0000256" key="4">
    <source>
        <dbReference type="SAM" id="MobiDB-lite"/>
    </source>
</evidence>
<dbReference type="InParanoid" id="E2BCB6"/>
<dbReference type="AlphaFoldDB" id="E2BCB6"/>
<name>E2BCB6_HARSA</name>
<keyword evidence="3" id="KW-0539">Nucleus</keyword>
<reference evidence="5 6" key="1">
    <citation type="journal article" date="2010" name="Science">
        <title>Genomic comparison of the ants Camponotus floridanus and Harpegnathos saltator.</title>
        <authorList>
            <person name="Bonasio R."/>
            <person name="Zhang G."/>
            <person name="Ye C."/>
            <person name="Mutti N.S."/>
            <person name="Fang X."/>
            <person name="Qin N."/>
            <person name="Donahue G."/>
            <person name="Yang P."/>
            <person name="Li Q."/>
            <person name="Li C."/>
            <person name="Zhang P."/>
            <person name="Huang Z."/>
            <person name="Berger S.L."/>
            <person name="Reinberg D."/>
            <person name="Wang J."/>
            <person name="Liebig J."/>
        </authorList>
    </citation>
    <scope>NUCLEOTIDE SEQUENCE [LARGE SCALE GENOMIC DNA]</scope>
    <source>
        <strain evidence="5 6">R22 G/1</strain>
    </source>
</reference>
<evidence type="ECO:0000256" key="1">
    <source>
        <dbReference type="ARBA" id="ARBA00004123"/>
    </source>
</evidence>
<protein>
    <submittedName>
        <fullName evidence="5">Protein DGCR14-like protein</fullName>
    </submittedName>
</protein>
<feature type="region of interest" description="Disordered" evidence="4">
    <location>
        <begin position="465"/>
        <end position="506"/>
    </location>
</feature>
<feature type="compositionally biased region" description="Basic and acidic residues" evidence="4">
    <location>
        <begin position="166"/>
        <end position="177"/>
    </location>
</feature>
<evidence type="ECO:0000256" key="3">
    <source>
        <dbReference type="ARBA" id="ARBA00023242"/>
    </source>
</evidence>
<comment type="similarity">
    <text evidence="2">Belongs to the ESS2 family.</text>
</comment>
<dbReference type="PANTHER" id="PTHR12940:SF0">
    <property type="entry name" value="SPLICING FACTOR ESS-2 HOMOLOG"/>
    <property type="match status" value="1"/>
</dbReference>
<accession>E2BCB6</accession>
<dbReference type="EMBL" id="GL447257">
    <property type="protein sequence ID" value="EFN86652.1"/>
    <property type="molecule type" value="Genomic_DNA"/>
</dbReference>
<evidence type="ECO:0000313" key="6">
    <source>
        <dbReference type="Proteomes" id="UP000008237"/>
    </source>
</evidence>
<dbReference type="GO" id="GO:0071013">
    <property type="term" value="C:catalytic step 2 spliceosome"/>
    <property type="evidence" value="ECO:0007669"/>
    <property type="project" value="TreeGrafter"/>
</dbReference>
<dbReference type="InterPro" id="IPR019148">
    <property type="entry name" value="Nuclear_protein_DGCR14_ESS-2"/>
</dbReference>
<keyword evidence="6" id="KW-1185">Reference proteome</keyword>
<dbReference type="FunCoup" id="E2BCB6">
    <property type="interactions" value="1250"/>
</dbReference>
<dbReference type="OrthoDB" id="19679at2759"/>
<dbReference type="OMA" id="AQNDYLD"/>
<feature type="region of interest" description="Disordered" evidence="4">
    <location>
        <begin position="148"/>
        <end position="210"/>
    </location>
</feature>
<sequence>MSQLIAAYASCLIIAKCKILLWYVQKILHVRKYDVIECVRACAKGVLQQENFFHKHTIADDSPGSKALEAAKNIKDLAIFKKPIGSVKKRKSTKPKILDEDMYIEKMGEIIQRDFFPHLERLQAQNQYLDALEQNDVKRMRELYAKYSSGRPVTERPVSPATFETPQRRVELDELPHTPEVTPQEIPTESKKKDDKAENKTGLDDYLSTHTSEDNASFEEMMVEAENKRRLKHAWLYEAEEKSKAWLAIANTTDPLAIEGSSSRPKQVDSWAYRNKNYIMYIPDGVEPTAEEKIELAKKKQQVMHENTRLRTNPFNEQQNKETINELAKTQSKANDGKIGVDGKEVVRNATPQVNGYSFVATPSPMPGECESPLMTWGQIEGTPFRLDGGDTPLLRTSQGPSFRMAEPPKREKLALQLAEKAGERHRDRKNKALEAARKSLSTPSPRSTIDRLSTMSPAARRLATQKLRITGTPSPSSRRTPSSRTPSIGIRTPDTPRTSTSAKRATVQKLDIGVARIQGPVLTDNLLNLPPQRQRASDFFNK</sequence>
<gene>
    <name evidence="5" type="ORF">EAI_03685</name>
</gene>
<comment type="subcellular location">
    <subcellularLocation>
        <location evidence="1">Nucleus</location>
    </subcellularLocation>
</comment>
<proteinExistence type="inferred from homology"/>